<evidence type="ECO:0000313" key="3">
    <source>
        <dbReference type="EMBL" id="WXA91958.1"/>
    </source>
</evidence>
<keyword evidence="4" id="KW-1185">Reference proteome</keyword>
<evidence type="ECO:0008006" key="5">
    <source>
        <dbReference type="Google" id="ProtNLM"/>
    </source>
</evidence>
<proteinExistence type="predicted"/>
<gene>
    <name evidence="3" type="ORF">LZC95_36600</name>
</gene>
<keyword evidence="2" id="KW-0732">Signal</keyword>
<dbReference type="RefSeq" id="WP_394842575.1">
    <property type="nucleotide sequence ID" value="NZ_CP089982.1"/>
</dbReference>
<evidence type="ECO:0000313" key="4">
    <source>
        <dbReference type="Proteomes" id="UP001379533"/>
    </source>
</evidence>
<protein>
    <recommendedName>
        <fullName evidence="5">DUF4397 domain-containing protein</fullName>
    </recommendedName>
</protein>
<name>A0ABZ2K3M8_9BACT</name>
<accession>A0ABZ2K3M8</accession>
<evidence type="ECO:0000256" key="1">
    <source>
        <dbReference type="SAM" id="MobiDB-lite"/>
    </source>
</evidence>
<evidence type="ECO:0000256" key="2">
    <source>
        <dbReference type="SAM" id="SignalP"/>
    </source>
</evidence>
<dbReference type="Proteomes" id="UP001379533">
    <property type="component" value="Chromosome"/>
</dbReference>
<dbReference type="EMBL" id="CP089982">
    <property type="protein sequence ID" value="WXA91958.1"/>
    <property type="molecule type" value="Genomic_DNA"/>
</dbReference>
<dbReference type="PROSITE" id="PS51257">
    <property type="entry name" value="PROKAR_LIPOPROTEIN"/>
    <property type="match status" value="1"/>
</dbReference>
<reference evidence="3 4" key="1">
    <citation type="submission" date="2021-12" db="EMBL/GenBank/DDBJ databases">
        <title>Discovery of the Pendulisporaceae a myxobacterial family with distinct sporulation behavior and unique specialized metabolism.</title>
        <authorList>
            <person name="Garcia R."/>
            <person name="Popoff A."/>
            <person name="Bader C.D."/>
            <person name="Loehr J."/>
            <person name="Walesch S."/>
            <person name="Walt C."/>
            <person name="Boldt J."/>
            <person name="Bunk B."/>
            <person name="Haeckl F.J.F.P.J."/>
            <person name="Gunesch A.P."/>
            <person name="Birkelbach J."/>
            <person name="Nuebel U."/>
            <person name="Pietschmann T."/>
            <person name="Bach T."/>
            <person name="Mueller R."/>
        </authorList>
    </citation>
    <scope>NUCLEOTIDE SEQUENCE [LARGE SCALE GENOMIC DNA]</scope>
    <source>
        <strain evidence="3 4">MSr12523</strain>
    </source>
</reference>
<organism evidence="3 4">
    <name type="scientific">Pendulispora brunnea</name>
    <dbReference type="NCBI Taxonomy" id="2905690"/>
    <lineage>
        <taxon>Bacteria</taxon>
        <taxon>Pseudomonadati</taxon>
        <taxon>Myxococcota</taxon>
        <taxon>Myxococcia</taxon>
        <taxon>Myxococcales</taxon>
        <taxon>Sorangiineae</taxon>
        <taxon>Pendulisporaceae</taxon>
        <taxon>Pendulispora</taxon>
    </lineage>
</organism>
<feature type="region of interest" description="Disordered" evidence="1">
    <location>
        <begin position="320"/>
        <end position="345"/>
    </location>
</feature>
<feature type="chain" id="PRO_5046724386" description="DUF4397 domain-containing protein" evidence="2">
    <location>
        <begin position="22"/>
        <end position="345"/>
    </location>
</feature>
<feature type="signal peptide" evidence="2">
    <location>
        <begin position="1"/>
        <end position="21"/>
    </location>
</feature>
<sequence length="345" mass="33868">MRLRRFTFAFPLAALAGFVIAGCPDDKTLLHPEDVPDATTADTGTDTGTDAGEQKALVRFAHLAPVGTTKIDVCLRPVAAADAGPGDAGEDAGDAGTTDAGPAPFVGPVLQILPNGIPEGIGYKDVTKYFDVTGLAGAIPSGNVEIRIVPGAGTDCNTALPGTAPIFTTLPAIQPGTTRTIAALFTGSALQVAVLNDHLAALDATKADVRFFNGAVSGAPNTFDFTVGANPGATGVAFGSTVSTNDGYVAFDPLNAQAISGRPSGASAAAFTVEGVTAAANSVTSVFAIGAPGAAPYAGLVCKDSAPAIGNFTDCGQVVPGDGGTDAGDSGTDAGDAGDAGDSGP</sequence>
<feature type="compositionally biased region" description="Low complexity" evidence="1">
    <location>
        <begin position="327"/>
        <end position="345"/>
    </location>
</feature>